<dbReference type="Proteomes" id="UP001151760">
    <property type="component" value="Unassembled WGS sequence"/>
</dbReference>
<sequence length="174" mass="19251">MIFNLSPFVHPHSSRCHHITAIDPPPPSSSHPAALPATTITAATTPHGVRLDLGLAEKPPYGVFGLMATARRACLFLVFRLGRVWFSRNAARYDEVTPSDTYSVPRLPSGGVTDWYQSQGYREPGLHFLNFFNDPRIIREQRIAFQLGLRRERCGAARGGGMLGGDVLKLHDES</sequence>
<keyword evidence="2" id="KW-1185">Reference proteome</keyword>
<name>A0ABQ4XE31_9ASTR</name>
<organism evidence="1 2">
    <name type="scientific">Tanacetum coccineum</name>
    <dbReference type="NCBI Taxonomy" id="301880"/>
    <lineage>
        <taxon>Eukaryota</taxon>
        <taxon>Viridiplantae</taxon>
        <taxon>Streptophyta</taxon>
        <taxon>Embryophyta</taxon>
        <taxon>Tracheophyta</taxon>
        <taxon>Spermatophyta</taxon>
        <taxon>Magnoliopsida</taxon>
        <taxon>eudicotyledons</taxon>
        <taxon>Gunneridae</taxon>
        <taxon>Pentapetalae</taxon>
        <taxon>asterids</taxon>
        <taxon>campanulids</taxon>
        <taxon>Asterales</taxon>
        <taxon>Asteraceae</taxon>
        <taxon>Asteroideae</taxon>
        <taxon>Anthemideae</taxon>
        <taxon>Anthemidinae</taxon>
        <taxon>Tanacetum</taxon>
    </lineage>
</organism>
<accession>A0ABQ4XE31</accession>
<protein>
    <submittedName>
        <fullName evidence="1">Uncharacterized protein</fullName>
    </submittedName>
</protein>
<dbReference type="EMBL" id="BQNB010009433">
    <property type="protein sequence ID" value="GJS63464.1"/>
    <property type="molecule type" value="Genomic_DNA"/>
</dbReference>
<reference evidence="1" key="2">
    <citation type="submission" date="2022-01" db="EMBL/GenBank/DDBJ databases">
        <authorList>
            <person name="Yamashiro T."/>
            <person name="Shiraishi A."/>
            <person name="Satake H."/>
            <person name="Nakayama K."/>
        </authorList>
    </citation>
    <scope>NUCLEOTIDE SEQUENCE</scope>
</reference>
<reference evidence="1" key="1">
    <citation type="journal article" date="2022" name="Int. J. Mol. Sci.">
        <title>Draft Genome of Tanacetum Coccineum: Genomic Comparison of Closely Related Tanacetum-Family Plants.</title>
        <authorList>
            <person name="Yamashiro T."/>
            <person name="Shiraishi A."/>
            <person name="Nakayama K."/>
            <person name="Satake H."/>
        </authorList>
    </citation>
    <scope>NUCLEOTIDE SEQUENCE</scope>
</reference>
<comment type="caution">
    <text evidence="1">The sequence shown here is derived from an EMBL/GenBank/DDBJ whole genome shotgun (WGS) entry which is preliminary data.</text>
</comment>
<proteinExistence type="predicted"/>
<evidence type="ECO:0000313" key="1">
    <source>
        <dbReference type="EMBL" id="GJS63464.1"/>
    </source>
</evidence>
<evidence type="ECO:0000313" key="2">
    <source>
        <dbReference type="Proteomes" id="UP001151760"/>
    </source>
</evidence>
<gene>
    <name evidence="1" type="ORF">Tco_0678028</name>
</gene>